<proteinExistence type="predicted"/>
<organism evidence="2">
    <name type="scientific">marine sediment metagenome</name>
    <dbReference type="NCBI Taxonomy" id="412755"/>
    <lineage>
        <taxon>unclassified sequences</taxon>
        <taxon>metagenomes</taxon>
        <taxon>ecological metagenomes</taxon>
    </lineage>
</organism>
<evidence type="ECO:0000313" key="2">
    <source>
        <dbReference type="EMBL" id="KKM96692.1"/>
    </source>
</evidence>
<reference evidence="2" key="1">
    <citation type="journal article" date="2015" name="Nature">
        <title>Complex archaea that bridge the gap between prokaryotes and eukaryotes.</title>
        <authorList>
            <person name="Spang A."/>
            <person name="Saw J.H."/>
            <person name="Jorgensen S.L."/>
            <person name="Zaremba-Niedzwiedzka K."/>
            <person name="Martijn J."/>
            <person name="Lind A.E."/>
            <person name="van Eijk R."/>
            <person name="Schleper C."/>
            <person name="Guy L."/>
            <person name="Ettema T.J."/>
        </authorList>
    </citation>
    <scope>NUCLEOTIDE SEQUENCE</scope>
</reference>
<keyword evidence="1" id="KW-1133">Transmembrane helix</keyword>
<evidence type="ECO:0000256" key="1">
    <source>
        <dbReference type="SAM" id="Phobius"/>
    </source>
</evidence>
<protein>
    <submittedName>
        <fullName evidence="2">Uncharacterized protein</fullName>
    </submittedName>
</protein>
<accession>A0A0F9PU38</accession>
<gene>
    <name evidence="2" type="ORF">LCGC14_1175620</name>
</gene>
<comment type="caution">
    <text evidence="2">The sequence shown here is derived from an EMBL/GenBank/DDBJ whole genome shotgun (WGS) entry which is preliminary data.</text>
</comment>
<dbReference type="EMBL" id="LAZR01005845">
    <property type="protein sequence ID" value="KKM96692.1"/>
    <property type="molecule type" value="Genomic_DNA"/>
</dbReference>
<keyword evidence="1" id="KW-0812">Transmembrane</keyword>
<sequence length="83" mass="9456">MLYIIGGLVTWLVIMLVAWHDHEKPSPRPIGMDDIWDIILIAGCVGGILSAVWPFTWAVVVMLFVTRWIYKGYQNWATPNLEG</sequence>
<keyword evidence="1" id="KW-0472">Membrane</keyword>
<feature type="transmembrane region" description="Helical" evidence="1">
    <location>
        <begin position="38"/>
        <end position="65"/>
    </location>
</feature>
<dbReference type="AlphaFoldDB" id="A0A0F9PU38"/>
<name>A0A0F9PU38_9ZZZZ</name>